<accession>A0A8S1QZ34</accession>
<dbReference type="EMBL" id="CAJJDN010000126">
    <property type="protein sequence ID" value="CAD8120493.1"/>
    <property type="molecule type" value="Genomic_DNA"/>
</dbReference>
<protein>
    <submittedName>
        <fullName evidence="2">Uncharacterized protein</fullName>
    </submittedName>
</protein>
<name>A0A8S1QZ34_9CILI</name>
<sequence>MNHYKKILQCMTIIGFYFQDPQNLKQQIDFRLRELEIEHTQSKQQPELDSYYQKLKQIWPNQKPQSNQNQGIKILDLDFDYINTFQDFKNQFELLFFYLENYKQVKTLREVTINNYIEVVNENKQTIEELETLTQSQTLLKEENEKLKSQILQLQNDIKDLKNILNKNQLFYQESQELKQSKIEIVKLQQDNFTLQNQFHKLCDQMELDKQNVLQNQVMLLEQQMKSQAEQLASANKEIKNYTNEIQKLSDINNKFLNSNFEFLGIRSIPIFKGVKAYFYPVIYLMELITPLKDILVVKEKVSLIIYQFINYIRKEKIDQIQAQTAIQLQELIQVQDQNDNQANDFLFSIIDHLSKVIVKNEQQKSQIATIIQAEDSPIFNLFFFLQRAFPINIEIQQNEVPLINSIKYVRYFDTIITPQVEFSKYLMDLITLEGQENKLENNDATFNFIIFPQYLVFNTSELSQQQADIKISQNIAGSFLNPTQNDIQYQLISIIQLIREDNQINYIITLCKNNIWVQIKQGHAYLVDINSILTFQQPHNNKELLIYEKLKI</sequence>
<dbReference type="Proteomes" id="UP000692954">
    <property type="component" value="Unassembled WGS sequence"/>
</dbReference>
<evidence type="ECO:0000256" key="1">
    <source>
        <dbReference type="SAM" id="Coils"/>
    </source>
</evidence>
<proteinExistence type="predicted"/>
<evidence type="ECO:0000313" key="2">
    <source>
        <dbReference type="EMBL" id="CAD8120493.1"/>
    </source>
</evidence>
<organism evidence="2 3">
    <name type="scientific">Paramecium sonneborni</name>
    <dbReference type="NCBI Taxonomy" id="65129"/>
    <lineage>
        <taxon>Eukaryota</taxon>
        <taxon>Sar</taxon>
        <taxon>Alveolata</taxon>
        <taxon>Ciliophora</taxon>
        <taxon>Intramacronucleata</taxon>
        <taxon>Oligohymenophorea</taxon>
        <taxon>Peniculida</taxon>
        <taxon>Parameciidae</taxon>
        <taxon>Paramecium</taxon>
    </lineage>
</organism>
<keyword evidence="1" id="KW-0175">Coiled coil</keyword>
<comment type="caution">
    <text evidence="2">The sequence shown here is derived from an EMBL/GenBank/DDBJ whole genome shotgun (WGS) entry which is preliminary data.</text>
</comment>
<dbReference type="OrthoDB" id="300953at2759"/>
<feature type="coiled-coil region" evidence="1">
    <location>
        <begin position="113"/>
        <end position="259"/>
    </location>
</feature>
<keyword evidence="3" id="KW-1185">Reference proteome</keyword>
<dbReference type="AlphaFoldDB" id="A0A8S1QZ34"/>
<reference evidence="2" key="1">
    <citation type="submission" date="2021-01" db="EMBL/GenBank/DDBJ databases">
        <authorList>
            <consortium name="Genoscope - CEA"/>
            <person name="William W."/>
        </authorList>
    </citation>
    <scope>NUCLEOTIDE SEQUENCE</scope>
</reference>
<gene>
    <name evidence="2" type="ORF">PSON_ATCC_30995.1.T1260131</name>
</gene>
<evidence type="ECO:0000313" key="3">
    <source>
        <dbReference type="Proteomes" id="UP000692954"/>
    </source>
</evidence>